<evidence type="ECO:0000256" key="4">
    <source>
        <dbReference type="ARBA" id="ARBA00022452"/>
    </source>
</evidence>
<dbReference type="InterPro" id="IPR051544">
    <property type="entry name" value="TPS_OM_transporter"/>
</dbReference>
<evidence type="ECO:0000256" key="9">
    <source>
        <dbReference type="SAM" id="SignalP"/>
    </source>
</evidence>
<proteinExistence type="inferred from homology"/>
<reference evidence="11 12" key="1">
    <citation type="journal article" date="2016" name="Syst. Appl. Microbiol.">
        <title>Vibrio bivalvicida sp. nov., a novel larval pathogen for bivalve molluscs reared in a hatchery.</title>
        <authorList>
            <person name="Dubert J."/>
            <person name="Romalde J.L."/>
            <person name="Prado S."/>
            <person name="Barja J.L."/>
        </authorList>
    </citation>
    <scope>NUCLEOTIDE SEQUENCE [LARGE SCALE GENOMIC DNA]</scope>
    <source>
        <strain evidence="11 12">605</strain>
    </source>
</reference>
<dbReference type="RefSeq" id="WP_054963611.1">
    <property type="nucleotide sequence ID" value="NZ_LLEI02000042.1"/>
</dbReference>
<dbReference type="Gene3D" id="3.10.20.310">
    <property type="entry name" value="membrane protein fhac"/>
    <property type="match status" value="1"/>
</dbReference>
<evidence type="ECO:0000256" key="3">
    <source>
        <dbReference type="ARBA" id="ARBA00022448"/>
    </source>
</evidence>
<organism evidence="11 12">
    <name type="scientific">Vibrio bivalvicida</name>
    <dbReference type="NCBI Taxonomy" id="1276888"/>
    <lineage>
        <taxon>Bacteria</taxon>
        <taxon>Pseudomonadati</taxon>
        <taxon>Pseudomonadota</taxon>
        <taxon>Gammaproteobacteria</taxon>
        <taxon>Vibrionales</taxon>
        <taxon>Vibrionaceae</taxon>
        <taxon>Vibrio</taxon>
        <taxon>Vibrio oreintalis group</taxon>
    </lineage>
</organism>
<comment type="similarity">
    <text evidence="2">Belongs to the TPS (TC 1.B.20) family.</text>
</comment>
<dbReference type="InterPro" id="IPR035251">
    <property type="entry name" value="ShlB_POTRA"/>
</dbReference>
<evidence type="ECO:0000256" key="8">
    <source>
        <dbReference type="ARBA" id="ARBA00023237"/>
    </source>
</evidence>
<dbReference type="InterPro" id="IPR013686">
    <property type="entry name" value="Polypept-transport_assoc_ShlB"/>
</dbReference>
<dbReference type="Gene3D" id="2.40.160.50">
    <property type="entry name" value="membrane protein fhac: a member of the omp85/tpsb transporter family"/>
    <property type="match status" value="1"/>
</dbReference>
<keyword evidence="8" id="KW-0998">Cell outer membrane</keyword>
<keyword evidence="4" id="KW-1134">Transmembrane beta strand</keyword>
<keyword evidence="9" id="KW-0732">Signal</keyword>
<dbReference type="GO" id="GO:0046819">
    <property type="term" value="P:protein secretion by the type V secretion system"/>
    <property type="evidence" value="ECO:0007669"/>
    <property type="project" value="TreeGrafter"/>
</dbReference>
<name>A0A177XY77_9VIBR</name>
<dbReference type="InterPro" id="IPR034746">
    <property type="entry name" value="POTRA"/>
</dbReference>
<accession>A0A177XY77</accession>
<gene>
    <name evidence="11" type="ORF">APB76_14360</name>
</gene>
<comment type="caution">
    <text evidence="11">The sequence shown here is derived from an EMBL/GenBank/DDBJ whole genome shotgun (WGS) entry which is preliminary data.</text>
</comment>
<evidence type="ECO:0000313" key="11">
    <source>
        <dbReference type="EMBL" id="OAJ93538.1"/>
    </source>
</evidence>
<dbReference type="GO" id="GO:0098046">
    <property type="term" value="C:type V protein secretion system complex"/>
    <property type="evidence" value="ECO:0007669"/>
    <property type="project" value="TreeGrafter"/>
</dbReference>
<evidence type="ECO:0000259" key="10">
    <source>
        <dbReference type="PROSITE" id="PS51779"/>
    </source>
</evidence>
<dbReference type="InterPro" id="IPR027282">
    <property type="entry name" value="TPS"/>
</dbReference>
<keyword evidence="7" id="KW-0472">Membrane</keyword>
<keyword evidence="5" id="KW-0812">Transmembrane</keyword>
<dbReference type="InterPro" id="IPR005565">
    <property type="entry name" value="Hemolysn_activator_HlyB_C"/>
</dbReference>
<feature type="domain" description="POTRA" evidence="10">
    <location>
        <begin position="78"/>
        <end position="152"/>
    </location>
</feature>
<dbReference type="Pfam" id="PF17287">
    <property type="entry name" value="POTRA_3"/>
    <property type="match status" value="1"/>
</dbReference>
<evidence type="ECO:0000256" key="1">
    <source>
        <dbReference type="ARBA" id="ARBA00004442"/>
    </source>
</evidence>
<keyword evidence="3" id="KW-0813">Transport</keyword>
<protein>
    <submittedName>
        <fullName evidence="11">Hemolysin activator protein</fullName>
    </submittedName>
</protein>
<evidence type="ECO:0000313" key="12">
    <source>
        <dbReference type="Proteomes" id="UP000078406"/>
    </source>
</evidence>
<evidence type="ECO:0000256" key="5">
    <source>
        <dbReference type="ARBA" id="ARBA00022692"/>
    </source>
</evidence>
<dbReference type="GO" id="GO:0009279">
    <property type="term" value="C:cell outer membrane"/>
    <property type="evidence" value="ECO:0007669"/>
    <property type="project" value="UniProtKB-SubCell"/>
</dbReference>
<dbReference type="PANTHER" id="PTHR34597">
    <property type="entry name" value="SLR1661 PROTEIN"/>
    <property type="match status" value="1"/>
</dbReference>
<evidence type="ECO:0000256" key="2">
    <source>
        <dbReference type="ARBA" id="ARBA00009055"/>
    </source>
</evidence>
<dbReference type="PANTHER" id="PTHR34597:SF3">
    <property type="entry name" value="OUTER MEMBRANE TRANSPORTER CDIB"/>
    <property type="match status" value="1"/>
</dbReference>
<evidence type="ECO:0000256" key="6">
    <source>
        <dbReference type="ARBA" id="ARBA00022927"/>
    </source>
</evidence>
<keyword evidence="6" id="KW-0653">Protein transport</keyword>
<dbReference type="Pfam" id="PF03865">
    <property type="entry name" value="ShlB"/>
    <property type="match status" value="1"/>
</dbReference>
<evidence type="ECO:0000256" key="7">
    <source>
        <dbReference type="ARBA" id="ARBA00023136"/>
    </source>
</evidence>
<sequence>MLFIRPFKLSHLLCLFVFLTWDNSALANTPLGPLATQDIERKQQERLESLEKSNQSLQDLVPSKVIPESDKTTDGACVQIKAITFSGNNVFGDSTLKRISKFKPGCITLTQINEYLRLISNHYIEAGYVTSRAFMTPQDLSSGTLKIVILEGKVEKVLLNGEERQWLHMAFPMIADSILNLRDIEQGLDQINRLSRYNATIKLLPSSKQDYSVVDLQTPLGKLGTLGVGFNNSGQESTGEEQVVLSVSGENFFKWLDKWNLSATQSAAFVDSKQSDSLYLGVDIPVGYWNVGYRTSYSTYKTTFSNSGFTFDSTGKTNSHYLDTKWLFFRDGTSKSALKLTASHRREKNYILGNLVDASSRNLSALNLAWEHSTRIGKGFLTVSPSISIGTDWFGGEENLSGDPSVAKAQFRKGMLTGSYTYPMTPNLTLTSTLFGQWTNDTLYGSERVSIGGEYSVRGFKGTSLSGDEGYYWRNDVTYQIGQWPYVGAISAQVAVDTGSIAEDSADQYEGGSLMGSSFALRTSQKHASSSFTLGLPIAAPSRLKKDDFVVYYRIDLKI</sequence>
<feature type="chain" id="PRO_5008079230" evidence="9">
    <location>
        <begin position="28"/>
        <end position="559"/>
    </location>
</feature>
<comment type="subcellular location">
    <subcellularLocation>
        <location evidence="1">Cell outer membrane</location>
    </subcellularLocation>
</comment>
<dbReference type="AlphaFoldDB" id="A0A177XY77"/>
<dbReference type="Proteomes" id="UP000078406">
    <property type="component" value="Unassembled WGS sequence"/>
</dbReference>
<dbReference type="PROSITE" id="PS51779">
    <property type="entry name" value="POTRA"/>
    <property type="match status" value="1"/>
</dbReference>
<dbReference type="Pfam" id="PF08479">
    <property type="entry name" value="POTRA_2"/>
    <property type="match status" value="1"/>
</dbReference>
<feature type="signal peptide" evidence="9">
    <location>
        <begin position="1"/>
        <end position="27"/>
    </location>
</feature>
<dbReference type="PIRSF" id="PIRSF029745">
    <property type="entry name" value="FhaC"/>
    <property type="match status" value="1"/>
</dbReference>
<dbReference type="EMBL" id="LLEI02000042">
    <property type="protein sequence ID" value="OAJ93538.1"/>
    <property type="molecule type" value="Genomic_DNA"/>
</dbReference>
<dbReference type="GO" id="GO:0008320">
    <property type="term" value="F:protein transmembrane transporter activity"/>
    <property type="evidence" value="ECO:0007669"/>
    <property type="project" value="TreeGrafter"/>
</dbReference>